<proteinExistence type="predicted"/>
<reference evidence="2 3" key="1">
    <citation type="submission" date="2015-11" db="EMBL/GenBank/DDBJ databases">
        <authorList>
            <person name="Nicholson A.C."/>
            <person name="Humrighouse B.W."/>
            <person name="Graziano J."/>
            <person name="Lasker B."/>
            <person name="Whitney A.M."/>
            <person name="Mcquiston J.R."/>
        </authorList>
    </citation>
    <scope>NUCLEOTIDE SEQUENCE [LARGE SCALE GENOMIC DNA]</scope>
    <source>
        <strain evidence="2 3">G4071</strain>
    </source>
</reference>
<organism evidence="2 3">
    <name type="scientific">Elizabethkingia miricola</name>
    <name type="common">Chryseobacterium miricola</name>
    <dbReference type="NCBI Taxonomy" id="172045"/>
    <lineage>
        <taxon>Bacteria</taxon>
        <taxon>Pseudomonadati</taxon>
        <taxon>Bacteroidota</taxon>
        <taxon>Flavobacteriia</taxon>
        <taxon>Flavobacteriales</taxon>
        <taxon>Weeksellaceae</taxon>
        <taxon>Elizabethkingia</taxon>
    </lineage>
</organism>
<evidence type="ECO:0000313" key="2">
    <source>
        <dbReference type="EMBL" id="KUY17341.1"/>
    </source>
</evidence>
<dbReference type="RefSeq" id="WP_059345312.1">
    <property type="nucleotide sequence ID" value="NZ_CP140570.1"/>
</dbReference>
<name>A0ABD4DKF9_ELIMR</name>
<protein>
    <recommendedName>
        <fullName evidence="1">SPOR domain-containing protein</fullName>
    </recommendedName>
</protein>
<dbReference type="EMBL" id="LNOI01000004">
    <property type="protein sequence ID" value="KUY17341.1"/>
    <property type="molecule type" value="Genomic_DNA"/>
</dbReference>
<dbReference type="Proteomes" id="UP000064412">
    <property type="component" value="Unassembled WGS sequence"/>
</dbReference>
<accession>A0ABD4DKF9</accession>
<evidence type="ECO:0000259" key="1">
    <source>
        <dbReference type="Pfam" id="PF05036"/>
    </source>
</evidence>
<feature type="domain" description="SPOR" evidence="1">
    <location>
        <begin position="102"/>
        <end position="172"/>
    </location>
</feature>
<dbReference type="AlphaFoldDB" id="A0ABD4DKF9"/>
<comment type="caution">
    <text evidence="2">The sequence shown here is derived from an EMBL/GenBank/DDBJ whole genome shotgun (WGS) entry which is preliminary data.</text>
</comment>
<sequence>MTIKRYISFIIFGVQYFSAQEIIKKIDSVNGHIYSIEMDVRIDNLLEKTENNCMQSSIKNGDNNKRKEIVNRLISKKKLTTKTNYTTLSIADICKEKPKLMGYKIQIATTNNGNAANKIRHDIRNNFPALRAEIDSSLRPNYKILAGSFFSKKSGNNDLKQVKKIYNDAILVPYRIFCVESK</sequence>
<dbReference type="InterPro" id="IPR007730">
    <property type="entry name" value="SPOR-like_dom"/>
</dbReference>
<evidence type="ECO:0000313" key="3">
    <source>
        <dbReference type="Proteomes" id="UP000064412"/>
    </source>
</evidence>
<dbReference type="Pfam" id="PF05036">
    <property type="entry name" value="SPOR"/>
    <property type="match status" value="1"/>
</dbReference>
<gene>
    <name evidence="2" type="ORF">ATB95_13355</name>
</gene>